<dbReference type="Ensembl" id="ENSSVLT00005002115.1">
    <property type="protein sequence ID" value="ENSSVLP00005001918.1"/>
    <property type="gene ID" value="ENSSVLG00005001583.1"/>
</dbReference>
<reference evidence="4" key="2">
    <citation type="submission" date="2025-09" db="UniProtKB">
        <authorList>
            <consortium name="Ensembl"/>
        </authorList>
    </citation>
    <scope>IDENTIFICATION</scope>
</reference>
<feature type="region of interest" description="Disordered" evidence="1">
    <location>
        <begin position="96"/>
        <end position="119"/>
    </location>
</feature>
<protein>
    <recommendedName>
        <fullName evidence="3">WAP domain-containing protein</fullName>
    </recommendedName>
</protein>
<dbReference type="Proteomes" id="UP000694564">
    <property type="component" value="Chromosome 2"/>
</dbReference>
<dbReference type="AlphaFoldDB" id="A0A8D2CKA5"/>
<dbReference type="InterPro" id="IPR036645">
    <property type="entry name" value="Elafin-like_sf"/>
</dbReference>
<evidence type="ECO:0000259" key="3">
    <source>
        <dbReference type="PROSITE" id="PS51390"/>
    </source>
</evidence>
<evidence type="ECO:0000256" key="1">
    <source>
        <dbReference type="SAM" id="MobiDB-lite"/>
    </source>
</evidence>
<feature type="domain" description="WAP" evidence="3">
    <location>
        <begin position="46"/>
        <end position="91"/>
    </location>
</feature>
<proteinExistence type="predicted"/>
<feature type="signal peptide" evidence="2">
    <location>
        <begin position="1"/>
        <end position="28"/>
    </location>
</feature>
<dbReference type="Pfam" id="PF00095">
    <property type="entry name" value="WAP"/>
    <property type="match status" value="1"/>
</dbReference>
<accession>A0A8D2CKA5</accession>
<sequence>QMSRANIMKWLLLQLLLLLCRVILPASGKLKERVHFEIEFPDYILSKPKVKSCPKTPSPRQCRTSCRLHLECPAEHLCCVAVCGNVCMQFEDMGETRKTLSPPRPVPHTVGRQQDTRSP</sequence>
<organism evidence="4 5">
    <name type="scientific">Sciurus vulgaris</name>
    <name type="common">Eurasian red squirrel</name>
    <dbReference type="NCBI Taxonomy" id="55149"/>
    <lineage>
        <taxon>Eukaryota</taxon>
        <taxon>Metazoa</taxon>
        <taxon>Chordata</taxon>
        <taxon>Craniata</taxon>
        <taxon>Vertebrata</taxon>
        <taxon>Euteleostomi</taxon>
        <taxon>Mammalia</taxon>
        <taxon>Eutheria</taxon>
        <taxon>Euarchontoglires</taxon>
        <taxon>Glires</taxon>
        <taxon>Rodentia</taxon>
        <taxon>Sciuromorpha</taxon>
        <taxon>Sciuridae</taxon>
        <taxon>Sciurinae</taxon>
        <taxon>Sciurini</taxon>
        <taxon>Sciurus</taxon>
    </lineage>
</organism>
<name>A0A8D2CKA5_SCIVU</name>
<evidence type="ECO:0000313" key="4">
    <source>
        <dbReference type="Ensembl" id="ENSSVLP00005001918.1"/>
    </source>
</evidence>
<dbReference type="GO" id="GO:0030414">
    <property type="term" value="F:peptidase inhibitor activity"/>
    <property type="evidence" value="ECO:0007669"/>
    <property type="project" value="InterPro"/>
</dbReference>
<evidence type="ECO:0000313" key="5">
    <source>
        <dbReference type="Proteomes" id="UP000694564"/>
    </source>
</evidence>
<feature type="chain" id="PRO_5034557472" description="WAP domain-containing protein" evidence="2">
    <location>
        <begin position="29"/>
        <end position="119"/>
    </location>
</feature>
<keyword evidence="5" id="KW-1185">Reference proteome</keyword>
<dbReference type="InterPro" id="IPR008197">
    <property type="entry name" value="WAP_dom"/>
</dbReference>
<dbReference type="GeneTree" id="ENSGT00960000187009"/>
<reference evidence="4" key="1">
    <citation type="submission" date="2025-08" db="UniProtKB">
        <authorList>
            <consortium name="Ensembl"/>
        </authorList>
    </citation>
    <scope>IDENTIFICATION</scope>
</reference>
<dbReference type="GO" id="GO:0005576">
    <property type="term" value="C:extracellular region"/>
    <property type="evidence" value="ECO:0007669"/>
    <property type="project" value="InterPro"/>
</dbReference>
<dbReference type="SUPFAM" id="SSF57256">
    <property type="entry name" value="Elafin-like"/>
    <property type="match status" value="1"/>
</dbReference>
<dbReference type="PROSITE" id="PS51390">
    <property type="entry name" value="WAP"/>
    <property type="match status" value="1"/>
</dbReference>
<evidence type="ECO:0000256" key="2">
    <source>
        <dbReference type="SAM" id="SignalP"/>
    </source>
</evidence>
<dbReference type="OrthoDB" id="9614451at2759"/>
<keyword evidence="2" id="KW-0732">Signal</keyword>